<dbReference type="AlphaFoldDB" id="A0A2C9TUC0"/>
<comment type="caution">
    <text evidence="5">The sequence shown here is derived from an EMBL/GenBank/DDBJ whole genome shotgun (WGS) entry which is preliminary data.</text>
</comment>
<dbReference type="InterPro" id="IPR036390">
    <property type="entry name" value="WH_DNA-bd_sf"/>
</dbReference>
<evidence type="ECO:0000313" key="5">
    <source>
        <dbReference type="EMBL" id="KMR56594.1"/>
    </source>
</evidence>
<evidence type="ECO:0000259" key="4">
    <source>
        <dbReference type="Pfam" id="PF22381"/>
    </source>
</evidence>
<keyword evidence="1" id="KW-0805">Transcription regulation</keyword>
<evidence type="ECO:0000256" key="3">
    <source>
        <dbReference type="ARBA" id="ARBA00023163"/>
    </source>
</evidence>
<reference evidence="5" key="1">
    <citation type="journal article" date="2015" name="J. Infect. Dis.">
        <title>Parallel Epidemics of Community-Associated Methicillin-Resistant Staphylococcus aureus USA300 Infection in North and South America.</title>
        <authorList>
            <person name="Planet P.J."/>
            <person name="Diaz L."/>
            <person name="Kolokotronis S.O."/>
            <person name="Narechania A."/>
            <person name="Reyes J."/>
            <person name="Xing G."/>
            <person name="Rincon S."/>
            <person name="Smith H."/>
            <person name="Panesso D."/>
            <person name="Ryan C."/>
            <person name="Smith D.P."/>
            <person name="Guzman M."/>
            <person name="Zurita J."/>
            <person name="Sebra R."/>
            <person name="Deikus G."/>
            <person name="Nolan R.L."/>
            <person name="Tenover F.C."/>
            <person name="Weinstock G.M."/>
            <person name="Robinson D.A."/>
            <person name="Arias C.A."/>
        </authorList>
    </citation>
    <scope>NUCLEOTIDE SEQUENCE</scope>
    <source>
        <strain evidence="5">M121</strain>
    </source>
</reference>
<dbReference type="InterPro" id="IPR055166">
    <property type="entry name" value="Transc_reg_Sar_Rot_HTH"/>
</dbReference>
<sequence>KLKDLKLLSKKRSLQDERTVIVYVTDTQKANIQKLISELEEYIKN</sequence>
<feature type="non-terminal residue" evidence="5">
    <location>
        <position position="1"/>
    </location>
</feature>
<keyword evidence="2" id="KW-0238">DNA-binding</keyword>
<name>A0A2C9TUC0_STAAU</name>
<dbReference type="EMBL" id="LALQ01000043">
    <property type="protein sequence ID" value="KMR56594.1"/>
    <property type="molecule type" value="Genomic_DNA"/>
</dbReference>
<dbReference type="Pfam" id="PF22381">
    <property type="entry name" value="Staph_reg_Sar_Rot"/>
    <property type="match status" value="1"/>
</dbReference>
<gene>
    <name evidence="5" type="ORF">EP54_10275</name>
</gene>
<evidence type="ECO:0000256" key="1">
    <source>
        <dbReference type="ARBA" id="ARBA00023015"/>
    </source>
</evidence>
<evidence type="ECO:0000256" key="2">
    <source>
        <dbReference type="ARBA" id="ARBA00023125"/>
    </source>
</evidence>
<keyword evidence="3" id="KW-0804">Transcription</keyword>
<feature type="domain" description="Transcriptional regulator SarA/SarZ/Rot-like helix-turn-helix" evidence="4">
    <location>
        <begin position="1"/>
        <end position="35"/>
    </location>
</feature>
<dbReference type="GO" id="GO:0003677">
    <property type="term" value="F:DNA binding"/>
    <property type="evidence" value="ECO:0007669"/>
    <property type="project" value="UniProtKB-KW"/>
</dbReference>
<organism evidence="5">
    <name type="scientific">Staphylococcus aureus</name>
    <dbReference type="NCBI Taxonomy" id="1280"/>
    <lineage>
        <taxon>Bacteria</taxon>
        <taxon>Bacillati</taxon>
        <taxon>Bacillota</taxon>
        <taxon>Bacilli</taxon>
        <taxon>Bacillales</taxon>
        <taxon>Staphylococcaceae</taxon>
        <taxon>Staphylococcus</taxon>
    </lineage>
</organism>
<proteinExistence type="predicted"/>
<dbReference type="Gene3D" id="1.10.10.10">
    <property type="entry name" value="Winged helix-like DNA-binding domain superfamily/Winged helix DNA-binding domain"/>
    <property type="match status" value="1"/>
</dbReference>
<dbReference type="SUPFAM" id="SSF46785">
    <property type="entry name" value="Winged helix' DNA-binding domain"/>
    <property type="match status" value="1"/>
</dbReference>
<accession>A0A2C9TUC0</accession>
<dbReference type="InterPro" id="IPR036388">
    <property type="entry name" value="WH-like_DNA-bd_sf"/>
</dbReference>
<protein>
    <submittedName>
        <fullName evidence="5">MarR family transcriptional regulator</fullName>
    </submittedName>
</protein>